<sequence length="64" mass="7025">MACFLLTEHGRCTEISYLDQALNIGLENLTNATFKSLNIGISEVAYKSPKPACANCSYVLKILE</sequence>
<name>A0A068R9L2_9GAMM</name>
<dbReference type="KEGG" id="xpo:XPG1_3219"/>
<dbReference type="STRING" id="1354304.XPG1_3219"/>
<evidence type="ECO:0000313" key="1">
    <source>
        <dbReference type="EMBL" id="CDG22855.1"/>
    </source>
</evidence>
<dbReference type="EMBL" id="FO704551">
    <property type="protein sequence ID" value="CDG22855.1"/>
    <property type="molecule type" value="Genomic_DNA"/>
</dbReference>
<protein>
    <submittedName>
        <fullName evidence="1">Uncharacterized protein</fullName>
    </submittedName>
</protein>
<accession>A0A068R9L2</accession>
<reference evidence="1 2" key="1">
    <citation type="submission" date="2013-07" db="EMBL/GenBank/DDBJ databases">
        <authorList>
            <person name="Genoscope - CEA"/>
        </authorList>
    </citation>
    <scope>NUCLEOTIDE SEQUENCE [LARGE SCALE GENOMIC DNA]</scope>
    <source>
        <strain evidence="1 2">G6</strain>
    </source>
</reference>
<dbReference type="HOGENOM" id="CLU_2866853_0_0_6"/>
<proteinExistence type="predicted"/>
<gene>
    <name evidence="1" type="ORF">XPG1_3219</name>
</gene>
<dbReference type="Proteomes" id="UP000032735">
    <property type="component" value="Chromosome"/>
</dbReference>
<organism evidence="1 2">
    <name type="scientific">Xenorhabdus poinarii G6</name>
    <dbReference type="NCBI Taxonomy" id="1354304"/>
    <lineage>
        <taxon>Bacteria</taxon>
        <taxon>Pseudomonadati</taxon>
        <taxon>Pseudomonadota</taxon>
        <taxon>Gammaproteobacteria</taxon>
        <taxon>Enterobacterales</taxon>
        <taxon>Morganellaceae</taxon>
        <taxon>Xenorhabdus</taxon>
    </lineage>
</organism>
<keyword evidence="2" id="KW-1185">Reference proteome</keyword>
<dbReference type="AlphaFoldDB" id="A0A068R9L2"/>
<evidence type="ECO:0000313" key="2">
    <source>
        <dbReference type="Proteomes" id="UP000032735"/>
    </source>
</evidence>